<dbReference type="GO" id="GO:0032202">
    <property type="term" value="P:telomere assembly"/>
    <property type="evidence" value="ECO:0007669"/>
    <property type="project" value="EnsemblFungi"/>
</dbReference>
<dbReference type="CDD" id="cd18797">
    <property type="entry name" value="SF2_C_Hrq"/>
    <property type="match status" value="1"/>
</dbReference>
<dbReference type="GO" id="GO:0008047">
    <property type="term" value="F:enzyme activator activity"/>
    <property type="evidence" value="ECO:0007669"/>
    <property type="project" value="EnsemblFungi"/>
</dbReference>
<evidence type="ECO:0000256" key="1">
    <source>
        <dbReference type="ARBA" id="ARBA00022741"/>
    </source>
</evidence>
<dbReference type="GeneID" id="30148594"/>
<evidence type="ECO:0000259" key="5">
    <source>
        <dbReference type="PROSITE" id="PS51194"/>
    </source>
</evidence>
<proteinExistence type="predicted"/>
<dbReference type="FunFam" id="3.40.50.300:FF:001137">
    <property type="entry name" value="DEAD/DEAH box helicase"/>
    <property type="match status" value="1"/>
</dbReference>
<dbReference type="GO" id="GO:0036297">
    <property type="term" value="P:interstrand cross-link repair"/>
    <property type="evidence" value="ECO:0007669"/>
    <property type="project" value="EnsemblFungi"/>
</dbReference>
<dbReference type="InterPro" id="IPR055227">
    <property type="entry name" value="HRQ1_WHD"/>
</dbReference>
<dbReference type="EMBL" id="KV454427">
    <property type="protein sequence ID" value="ODQ81778.1"/>
    <property type="molecule type" value="Genomic_DNA"/>
</dbReference>
<dbReference type="GO" id="GO:0032204">
    <property type="term" value="P:regulation of telomere maintenance"/>
    <property type="evidence" value="ECO:0007669"/>
    <property type="project" value="EnsemblFungi"/>
</dbReference>
<dbReference type="Pfam" id="PF22982">
    <property type="entry name" value="WHD_HRQ1"/>
    <property type="match status" value="1"/>
</dbReference>
<dbReference type="GO" id="GO:0005524">
    <property type="term" value="F:ATP binding"/>
    <property type="evidence" value="ECO:0007669"/>
    <property type="project" value="UniProtKB-KW"/>
</dbReference>
<dbReference type="CDD" id="cd17923">
    <property type="entry name" value="DEXHc_Hrq1-like"/>
    <property type="match status" value="1"/>
</dbReference>
<organism evidence="6 7">
    <name type="scientific">Babjeviella inositovora NRRL Y-12698</name>
    <dbReference type="NCBI Taxonomy" id="984486"/>
    <lineage>
        <taxon>Eukaryota</taxon>
        <taxon>Fungi</taxon>
        <taxon>Dikarya</taxon>
        <taxon>Ascomycota</taxon>
        <taxon>Saccharomycotina</taxon>
        <taxon>Pichiomycetes</taxon>
        <taxon>Serinales incertae sedis</taxon>
        <taxon>Babjeviella</taxon>
    </lineage>
</organism>
<feature type="domain" description="Helicase C-terminal" evidence="5">
    <location>
        <begin position="520"/>
        <end position="672"/>
    </location>
</feature>
<feature type="region of interest" description="Disordered" evidence="3">
    <location>
        <begin position="1"/>
        <end position="21"/>
    </location>
</feature>
<reference evidence="7" key="1">
    <citation type="submission" date="2016-05" db="EMBL/GenBank/DDBJ databases">
        <title>Comparative genomics of biotechnologically important yeasts.</title>
        <authorList>
            <consortium name="DOE Joint Genome Institute"/>
            <person name="Riley R."/>
            <person name="Haridas S."/>
            <person name="Wolfe K.H."/>
            <person name="Lopes M.R."/>
            <person name="Hittinger C.T."/>
            <person name="Goker M."/>
            <person name="Salamov A."/>
            <person name="Wisecaver J."/>
            <person name="Long T.M."/>
            <person name="Aerts A.L."/>
            <person name="Barry K."/>
            <person name="Choi C."/>
            <person name="Clum A."/>
            <person name="Coughlan A.Y."/>
            <person name="Deshpande S."/>
            <person name="Douglass A.P."/>
            <person name="Hanson S.J."/>
            <person name="Klenk H.-P."/>
            <person name="Labutti K."/>
            <person name="Lapidus A."/>
            <person name="Lindquist E."/>
            <person name="Lipzen A."/>
            <person name="Meier-Kolthoff J.P."/>
            <person name="Ohm R.A."/>
            <person name="Otillar R.P."/>
            <person name="Pangilinan J."/>
            <person name="Peng Y."/>
            <person name="Rokas A."/>
            <person name="Rosa C.A."/>
            <person name="Scheuner C."/>
            <person name="Sibirny A.A."/>
            <person name="Slot J.C."/>
            <person name="Stielow J.B."/>
            <person name="Sun H."/>
            <person name="Kurtzman C.P."/>
            <person name="Blackwell M."/>
            <person name="Grigoriev I.V."/>
            <person name="Jeffries T.W."/>
        </authorList>
    </citation>
    <scope>NUCLEOTIDE SEQUENCE [LARGE SCALE GENOMIC DNA]</scope>
    <source>
        <strain evidence="7">NRRL Y-12698</strain>
    </source>
</reference>
<keyword evidence="7" id="KW-1185">Reference proteome</keyword>
<dbReference type="InterPro" id="IPR018973">
    <property type="entry name" value="MZB"/>
</dbReference>
<dbReference type="GO" id="GO:0042162">
    <property type="term" value="F:telomeric DNA binding"/>
    <property type="evidence" value="ECO:0007669"/>
    <property type="project" value="EnsemblFungi"/>
</dbReference>
<dbReference type="PANTHER" id="PTHR47957">
    <property type="entry name" value="ATP-DEPENDENT HELICASE HRQ1"/>
    <property type="match status" value="1"/>
</dbReference>
<dbReference type="OrthoDB" id="18781at2759"/>
<dbReference type="PROSITE" id="PS51192">
    <property type="entry name" value="HELICASE_ATP_BIND_1"/>
    <property type="match status" value="1"/>
</dbReference>
<dbReference type="RefSeq" id="XP_018987106.1">
    <property type="nucleotide sequence ID" value="XM_019130741.1"/>
</dbReference>
<dbReference type="Pfam" id="PF00271">
    <property type="entry name" value="Helicase_C"/>
    <property type="match status" value="1"/>
</dbReference>
<dbReference type="SMART" id="SM00490">
    <property type="entry name" value="HELICc"/>
    <property type="match status" value="1"/>
</dbReference>
<name>A0A1E3QVU8_9ASCO</name>
<evidence type="ECO:0000313" key="7">
    <source>
        <dbReference type="Proteomes" id="UP000094336"/>
    </source>
</evidence>
<dbReference type="GO" id="GO:0043138">
    <property type="term" value="F:3'-5' DNA helicase activity"/>
    <property type="evidence" value="ECO:0007669"/>
    <property type="project" value="EnsemblFungi"/>
</dbReference>
<evidence type="ECO:0000313" key="6">
    <source>
        <dbReference type="EMBL" id="ODQ81778.1"/>
    </source>
</evidence>
<dbReference type="InterPro" id="IPR011545">
    <property type="entry name" value="DEAD/DEAH_box_helicase_dom"/>
</dbReference>
<evidence type="ECO:0008006" key="8">
    <source>
        <dbReference type="Google" id="ProtNLM"/>
    </source>
</evidence>
<evidence type="ECO:0000256" key="3">
    <source>
        <dbReference type="SAM" id="MobiDB-lite"/>
    </source>
</evidence>
<dbReference type="PANTHER" id="PTHR47957:SF3">
    <property type="entry name" value="ATP-DEPENDENT HELICASE HRQ1"/>
    <property type="match status" value="1"/>
</dbReference>
<dbReference type="GO" id="GO:0005634">
    <property type="term" value="C:nucleus"/>
    <property type="evidence" value="ECO:0007669"/>
    <property type="project" value="TreeGrafter"/>
</dbReference>
<dbReference type="Proteomes" id="UP000094336">
    <property type="component" value="Unassembled WGS sequence"/>
</dbReference>
<dbReference type="InterPro" id="IPR027417">
    <property type="entry name" value="P-loop_NTPase"/>
</dbReference>
<dbReference type="Pfam" id="PF09369">
    <property type="entry name" value="MZB"/>
    <property type="match status" value="1"/>
</dbReference>
<protein>
    <recommendedName>
        <fullName evidence="8">RNA helicase</fullName>
    </recommendedName>
</protein>
<dbReference type="SUPFAM" id="SSF52540">
    <property type="entry name" value="P-loop containing nucleoside triphosphate hydrolases"/>
    <property type="match status" value="1"/>
</dbReference>
<dbReference type="Gene3D" id="3.40.50.300">
    <property type="entry name" value="P-loop containing nucleotide triphosphate hydrolases"/>
    <property type="match status" value="2"/>
</dbReference>
<dbReference type="GO" id="GO:0003697">
    <property type="term" value="F:single-stranded DNA binding"/>
    <property type="evidence" value="ECO:0007669"/>
    <property type="project" value="EnsemblFungi"/>
</dbReference>
<keyword evidence="2" id="KW-0067">ATP-binding</keyword>
<keyword evidence="1" id="KW-0547">Nucleotide-binding</keyword>
<dbReference type="GO" id="GO:0042275">
    <property type="term" value="P:error-free postreplication DNA repair"/>
    <property type="evidence" value="ECO:0007669"/>
    <property type="project" value="EnsemblFungi"/>
</dbReference>
<dbReference type="Pfam" id="PF00270">
    <property type="entry name" value="DEAD"/>
    <property type="match status" value="1"/>
</dbReference>
<dbReference type="AlphaFoldDB" id="A0A1E3QVU8"/>
<accession>A0A1E3QVU8</accession>
<gene>
    <name evidence="6" type="ORF">BABINDRAFT_170429</name>
</gene>
<dbReference type="InterPro" id="IPR001650">
    <property type="entry name" value="Helicase_C-like"/>
</dbReference>
<sequence>MSKRSGETFPPSKKKKTDLTSKTGWPPSFVELDKIHFRLNSYFTFLSSRKHVITTFDLLKSAPEAVIGRSLTHLDVSKIGILIPNDIVFKYVDENLLLLDQPSSTAQPVDVFELKPVETEAKQLLVFEFIDGDLKKSRTQLDLRLAEIRVPTYTPESMKALIARRDQKFVKVINQYLLYCEQKQINDPMQHLTIRAERKLPKPKVYVDPIQEMLSSVNNNVLEDSTRPYISDLLETLQQQDFYHGQMVPNGHFVTEPNPAIYEPLSFTLSPEICAALAKVKGIAEFYSHQAEAINALHDGKNVIVSTSTSSGKSLIYQLPVLCELETNPHATAMYIFPTKALAQDQKRSLKELVGCMPSLAHVVVETYDGDTDKLSRGGIRNTAQVIFTNPDMLHNSILPSHQYWRRFLTHLRYVVIDELHMYKDLFGSNVALIMRRLRRLCHSLQNFSVQFVSCSATLKNPVLHMAAVFGVDATEIVHISEDGSPSGEKHLVVWNPPHMSPNDHLSGRVSFIAESAKVLVELITHNVRTIAFCVVRKVCELLMKEVRNLLRQKDRLDLVNQVMSYRGGYSTSDRRQIETEMFKGNLKAVIATNALELGIDIGGLDAALICGFPLSTAKFRQQSGRAGRRNRDSLTLVVGSDDPVNQHYMAHPAELITQEYQDLVLDFDNMLVLEGHVQCGAFELPIDLERDSAYFGDKLEYICSRRLNKDHHGYHCHGRFLPWPPKHVSIRAIEEEHYAVVDITNARNVVIEEIEASRTSFTLYEGGIFIHQGYPYLIREFNTEDRFAKVERVDVEWHTSHRSYTDINPIEIEFIRSLGGPSDVPVYYGKIQTTIVVFGFFKFDKQKRILDAVEVHSPPVVLDSKGFWIDIPLRALNFIRDKTLNVAGGIHAAQHAIISMLPLFIAGGSYEIGTECKAPEKEFSKKDHVRKRPARLVFHDAKGGKHGTGLSAKAFEHIDEILDQALKRVEECPCETGCIECVATPYCKENSLVLSKLGALIILYVITGREFDLASIPDGPEANLPDIPCETIAPVEGLVKFSKEVEIIDAHKAMNPLRMVPKLEDIEMKIPVKEEAEDVIVADNEEDDEEWMQDDDILALLRQ</sequence>
<evidence type="ECO:0000256" key="2">
    <source>
        <dbReference type="ARBA" id="ARBA00022840"/>
    </source>
</evidence>
<dbReference type="InterPro" id="IPR014001">
    <property type="entry name" value="Helicase_ATP-bd"/>
</dbReference>
<evidence type="ECO:0000259" key="4">
    <source>
        <dbReference type="PROSITE" id="PS51192"/>
    </source>
</evidence>
<dbReference type="PROSITE" id="PS51194">
    <property type="entry name" value="HELICASE_CTER"/>
    <property type="match status" value="1"/>
</dbReference>
<dbReference type="GO" id="GO:0006289">
    <property type="term" value="P:nucleotide-excision repair"/>
    <property type="evidence" value="ECO:0007669"/>
    <property type="project" value="EnsemblFungi"/>
</dbReference>
<feature type="domain" description="Helicase ATP-binding" evidence="4">
    <location>
        <begin position="294"/>
        <end position="477"/>
    </location>
</feature>
<dbReference type="SMART" id="SM00487">
    <property type="entry name" value="DEXDc"/>
    <property type="match status" value="1"/>
</dbReference>